<dbReference type="Proteomes" id="UP001163846">
    <property type="component" value="Unassembled WGS sequence"/>
</dbReference>
<evidence type="ECO:0000259" key="8">
    <source>
        <dbReference type="Pfam" id="PF01728"/>
    </source>
</evidence>
<accession>A0AA38UKS6</accession>
<dbReference type="GO" id="GO:0005739">
    <property type="term" value="C:mitochondrion"/>
    <property type="evidence" value="ECO:0007669"/>
    <property type="project" value="TreeGrafter"/>
</dbReference>
<evidence type="ECO:0000256" key="6">
    <source>
        <dbReference type="ARBA" id="ARBA00041184"/>
    </source>
</evidence>
<dbReference type="Pfam" id="PF01728">
    <property type="entry name" value="FtsJ"/>
    <property type="match status" value="1"/>
</dbReference>
<feature type="region of interest" description="Disordered" evidence="7">
    <location>
        <begin position="1"/>
        <end position="30"/>
    </location>
</feature>
<dbReference type="SUPFAM" id="SSF53335">
    <property type="entry name" value="S-adenosyl-L-methionine-dependent methyltransferases"/>
    <property type="match status" value="1"/>
</dbReference>
<organism evidence="9 10">
    <name type="scientific">Lentinula raphanica</name>
    <dbReference type="NCBI Taxonomy" id="153919"/>
    <lineage>
        <taxon>Eukaryota</taxon>
        <taxon>Fungi</taxon>
        <taxon>Dikarya</taxon>
        <taxon>Basidiomycota</taxon>
        <taxon>Agaricomycotina</taxon>
        <taxon>Agaricomycetes</taxon>
        <taxon>Agaricomycetidae</taxon>
        <taxon>Agaricales</taxon>
        <taxon>Marasmiineae</taxon>
        <taxon>Omphalotaceae</taxon>
        <taxon>Lentinula</taxon>
    </lineage>
</organism>
<evidence type="ECO:0000313" key="10">
    <source>
        <dbReference type="Proteomes" id="UP001163846"/>
    </source>
</evidence>
<evidence type="ECO:0000256" key="3">
    <source>
        <dbReference type="ARBA" id="ARBA00022603"/>
    </source>
</evidence>
<dbReference type="PANTHER" id="PTHR10920">
    <property type="entry name" value="RIBOSOMAL RNA METHYLTRANSFERASE"/>
    <property type="match status" value="1"/>
</dbReference>
<name>A0AA38UKS6_9AGAR</name>
<gene>
    <name evidence="9" type="ORF">F5878DRAFT_608486</name>
</gene>
<keyword evidence="10" id="KW-1185">Reference proteome</keyword>
<dbReference type="InterPro" id="IPR002877">
    <property type="entry name" value="RNA_MeTrfase_FtsJ_dom"/>
</dbReference>
<dbReference type="GO" id="GO:0008650">
    <property type="term" value="F:rRNA (uridine-2'-O-)-methyltransferase activity"/>
    <property type="evidence" value="ECO:0007669"/>
    <property type="project" value="TreeGrafter"/>
</dbReference>
<dbReference type="InterPro" id="IPR050082">
    <property type="entry name" value="RNA_methyltr_RlmE"/>
</dbReference>
<evidence type="ECO:0000313" key="9">
    <source>
        <dbReference type="EMBL" id="KAJ3842177.1"/>
    </source>
</evidence>
<keyword evidence="3 9" id="KW-0489">Methyltransferase</keyword>
<dbReference type="PANTHER" id="PTHR10920:SF18">
    <property type="entry name" value="RRNA METHYLTRANSFERASE 2, MITOCHONDRIAL"/>
    <property type="match status" value="1"/>
</dbReference>
<keyword evidence="2" id="KW-0698">rRNA processing</keyword>
<comment type="caution">
    <text evidence="9">The sequence shown here is derived from an EMBL/GenBank/DDBJ whole genome shotgun (WGS) entry which is preliminary data.</text>
</comment>
<evidence type="ECO:0000256" key="1">
    <source>
        <dbReference type="ARBA" id="ARBA00009258"/>
    </source>
</evidence>
<protein>
    <recommendedName>
        <fullName evidence="6">rRNA methyltransferase 2, mitochondrial</fullName>
    </recommendedName>
</protein>
<evidence type="ECO:0000256" key="5">
    <source>
        <dbReference type="ARBA" id="ARBA00022691"/>
    </source>
</evidence>
<dbReference type="EMBL" id="MU806015">
    <property type="protein sequence ID" value="KAJ3842177.1"/>
    <property type="molecule type" value="Genomic_DNA"/>
</dbReference>
<evidence type="ECO:0000256" key="4">
    <source>
        <dbReference type="ARBA" id="ARBA00022679"/>
    </source>
</evidence>
<dbReference type="AlphaFoldDB" id="A0AA38UKS6"/>
<keyword evidence="4" id="KW-0808">Transferase</keyword>
<evidence type="ECO:0000256" key="2">
    <source>
        <dbReference type="ARBA" id="ARBA00022552"/>
    </source>
</evidence>
<reference evidence="9" key="1">
    <citation type="submission" date="2022-08" db="EMBL/GenBank/DDBJ databases">
        <authorList>
            <consortium name="DOE Joint Genome Institute"/>
            <person name="Min B."/>
            <person name="Riley R."/>
            <person name="Sierra-Patev S."/>
            <person name="Naranjo-Ortiz M."/>
            <person name="Looney B."/>
            <person name="Konkel Z."/>
            <person name="Slot J.C."/>
            <person name="Sakamoto Y."/>
            <person name="Steenwyk J.L."/>
            <person name="Rokas A."/>
            <person name="Carro J."/>
            <person name="Camarero S."/>
            <person name="Ferreira P."/>
            <person name="Molpeceres G."/>
            <person name="Ruiz-Duenas F.J."/>
            <person name="Serrano A."/>
            <person name="Henrissat B."/>
            <person name="Drula E."/>
            <person name="Hughes K.W."/>
            <person name="Mata J.L."/>
            <person name="Ishikawa N.K."/>
            <person name="Vargas-Isla R."/>
            <person name="Ushijima S."/>
            <person name="Smith C.A."/>
            <person name="Ahrendt S."/>
            <person name="Andreopoulos W."/>
            <person name="He G."/>
            <person name="Labutti K."/>
            <person name="Lipzen A."/>
            <person name="Ng V."/>
            <person name="Sandor L."/>
            <person name="Barry K."/>
            <person name="Martinez A.T."/>
            <person name="Xiao Y."/>
            <person name="Gibbons J.G."/>
            <person name="Terashima K."/>
            <person name="Hibbett D.S."/>
            <person name="Grigoriev I.V."/>
        </authorList>
    </citation>
    <scope>NUCLEOTIDE SEQUENCE</scope>
    <source>
        <strain evidence="9">TFB9207</strain>
    </source>
</reference>
<dbReference type="InterPro" id="IPR029063">
    <property type="entry name" value="SAM-dependent_MTases_sf"/>
</dbReference>
<proteinExistence type="inferred from homology"/>
<comment type="similarity">
    <text evidence="1">Belongs to the class I-like SAM-binding methyltransferase superfamily. RNA methyltransferase RlmE family.</text>
</comment>
<keyword evidence="5" id="KW-0949">S-adenosyl-L-methionine</keyword>
<feature type="domain" description="Ribosomal RNA methyltransferase FtsJ" evidence="8">
    <location>
        <begin position="51"/>
        <end position="206"/>
    </location>
</feature>
<feature type="compositionally biased region" description="Basic residues" evidence="7">
    <location>
        <begin position="1"/>
        <end position="16"/>
    </location>
</feature>
<dbReference type="Gene3D" id="3.40.50.150">
    <property type="entry name" value="Vaccinia Virus protein VP39"/>
    <property type="match status" value="1"/>
</dbReference>
<evidence type="ECO:0000256" key="7">
    <source>
        <dbReference type="SAM" id="MobiDB-lite"/>
    </source>
</evidence>
<sequence length="212" mass="23959">MDDTWHKRKKKPKKPKPIPPSPKPLDSYDPLNIDADFETLSSSFPPSLSDVKVIAVDRLPMDPIPGVYTLKADFLHPQTEDMIHALIQNDTSDSSQFVSLSAPDPLKVDVVLSDIAPNITGVSTVDSEANFQVAEAVFQFAYVHLRTAGEIGRSRGGVLLLKHFAHPRVDRFRREVLERYFKDVIYTKPCASRQESKEGYFLCRGFSPREFR</sequence>